<feature type="transmembrane region" description="Helical" evidence="8">
    <location>
        <begin position="128"/>
        <end position="149"/>
    </location>
</feature>
<feature type="transmembrane region" description="Helical" evidence="8">
    <location>
        <begin position="305"/>
        <end position="328"/>
    </location>
</feature>
<evidence type="ECO:0000256" key="2">
    <source>
        <dbReference type="ARBA" id="ARBA00005512"/>
    </source>
</evidence>
<evidence type="ECO:0000256" key="1">
    <source>
        <dbReference type="ARBA" id="ARBA00004477"/>
    </source>
</evidence>
<comment type="function">
    <text evidence="8">Involved in the maturation of specific proteins in the endoplasmic reticulum.</text>
</comment>
<dbReference type="InterPro" id="IPR057433">
    <property type="entry name" value="LMF1/2_C"/>
</dbReference>
<keyword evidence="6 8" id="KW-0472">Membrane</keyword>
<dbReference type="GO" id="GO:0005789">
    <property type="term" value="C:endoplasmic reticulum membrane"/>
    <property type="evidence" value="ECO:0007669"/>
    <property type="project" value="UniProtKB-SubCell"/>
</dbReference>
<evidence type="ECO:0000256" key="8">
    <source>
        <dbReference type="RuleBase" id="RU361229"/>
    </source>
</evidence>
<feature type="transmembrane region" description="Helical" evidence="8">
    <location>
        <begin position="245"/>
        <end position="262"/>
    </location>
</feature>
<accession>A0AAV2HI99</accession>
<dbReference type="EMBL" id="CAXITT010000150">
    <property type="protein sequence ID" value="CAL1533703.1"/>
    <property type="molecule type" value="Genomic_DNA"/>
</dbReference>
<dbReference type="PANTHER" id="PTHR14463">
    <property type="entry name" value="LIPASE MATURATION FACTOR"/>
    <property type="match status" value="1"/>
</dbReference>
<dbReference type="Pfam" id="PF25179">
    <property type="entry name" value="LMF1_C"/>
    <property type="match status" value="1"/>
</dbReference>
<dbReference type="PANTHER" id="PTHR14463:SF5">
    <property type="entry name" value="LIPASE MATURATION FACTOR 2"/>
    <property type="match status" value="1"/>
</dbReference>
<dbReference type="InterPro" id="IPR009613">
    <property type="entry name" value="LMF"/>
</dbReference>
<reference evidence="11 12" key="1">
    <citation type="submission" date="2024-04" db="EMBL/GenBank/DDBJ databases">
        <authorList>
            <consortium name="Genoscope - CEA"/>
            <person name="William W."/>
        </authorList>
    </citation>
    <scope>NUCLEOTIDE SEQUENCE [LARGE SCALE GENOMIC DNA]</scope>
</reference>
<comment type="similarity">
    <text evidence="2 8">Belongs to the lipase maturation factor family.</text>
</comment>
<dbReference type="AlphaFoldDB" id="A0AAV2HI99"/>
<evidence type="ECO:0000256" key="3">
    <source>
        <dbReference type="ARBA" id="ARBA00022692"/>
    </source>
</evidence>
<feature type="domain" description="Lipase maturation factor 1/2 N-terminal" evidence="9">
    <location>
        <begin position="123"/>
        <end position="285"/>
    </location>
</feature>
<dbReference type="Proteomes" id="UP001497497">
    <property type="component" value="Unassembled WGS sequence"/>
</dbReference>
<feature type="transmembrane region" description="Helical" evidence="8">
    <location>
        <begin position="365"/>
        <end position="387"/>
    </location>
</feature>
<keyword evidence="3 8" id="KW-0812">Transmembrane</keyword>
<keyword evidence="12" id="KW-1185">Reference proteome</keyword>
<evidence type="ECO:0000256" key="6">
    <source>
        <dbReference type="ARBA" id="ARBA00023136"/>
    </source>
</evidence>
<feature type="domain" description="Lipase maturation factor 1/2 C-terminal" evidence="10">
    <location>
        <begin position="447"/>
        <end position="590"/>
    </location>
</feature>
<evidence type="ECO:0000256" key="5">
    <source>
        <dbReference type="ARBA" id="ARBA00022989"/>
    </source>
</evidence>
<keyword evidence="5 8" id="KW-1133">Transmembrane helix</keyword>
<comment type="subcellular location">
    <subcellularLocation>
        <location evidence="1 8">Endoplasmic reticulum membrane</location>
        <topology evidence="1 8">Multi-pass membrane protein</topology>
    </subcellularLocation>
</comment>
<proteinExistence type="inferred from homology"/>
<feature type="transmembrane region" description="Helical" evidence="8">
    <location>
        <begin position="399"/>
        <end position="418"/>
    </location>
</feature>
<gene>
    <name evidence="11" type="ORF">GSLYS_00007663001</name>
</gene>
<feature type="transmembrane region" description="Helical" evidence="8">
    <location>
        <begin position="12"/>
        <end position="30"/>
    </location>
</feature>
<evidence type="ECO:0000259" key="9">
    <source>
        <dbReference type="Pfam" id="PF06762"/>
    </source>
</evidence>
<name>A0AAV2HI99_LYMST</name>
<feature type="transmembrane region" description="Helical" evidence="8">
    <location>
        <begin position="218"/>
        <end position="238"/>
    </location>
</feature>
<protein>
    <recommendedName>
        <fullName evidence="8">Lipase maturation factor</fullName>
    </recommendedName>
</protein>
<feature type="transmembrane region" description="Helical" evidence="8">
    <location>
        <begin position="640"/>
        <end position="661"/>
    </location>
</feature>
<comment type="caution">
    <text evidence="11">The sequence shown here is derived from an EMBL/GenBank/DDBJ whole genome shotgun (WGS) entry which is preliminary data.</text>
</comment>
<dbReference type="GO" id="GO:0051604">
    <property type="term" value="P:protein maturation"/>
    <property type="evidence" value="ECO:0007669"/>
    <property type="project" value="InterPro"/>
</dbReference>
<organism evidence="11 12">
    <name type="scientific">Lymnaea stagnalis</name>
    <name type="common">Great pond snail</name>
    <name type="synonym">Helix stagnalis</name>
    <dbReference type="NCBI Taxonomy" id="6523"/>
    <lineage>
        <taxon>Eukaryota</taxon>
        <taxon>Metazoa</taxon>
        <taxon>Spiralia</taxon>
        <taxon>Lophotrochozoa</taxon>
        <taxon>Mollusca</taxon>
        <taxon>Gastropoda</taxon>
        <taxon>Heterobranchia</taxon>
        <taxon>Euthyneura</taxon>
        <taxon>Panpulmonata</taxon>
        <taxon>Hygrophila</taxon>
        <taxon>Lymnaeoidea</taxon>
        <taxon>Lymnaeidae</taxon>
        <taxon>Lymnaea</taxon>
    </lineage>
</organism>
<sequence>MGSVYRTRDCFLWFMSLVYLFAFLSLYIQIPGLYGDNGILPARLVVKEGDNTWHDLMEGQPTLLKLMPRLGLDTQTGMDLICLAGIVVSFFCVVSRTARDFISFTLLWMFYLSLYQVGQTFLWFQWDILLLEAGFLTIIIAPFNLQLLGRRWPKGNPHDGITLWVARWLLFRLMFASGVVKLTSRCPSWWGLTALTVHFESQCIPTPAAWYWHQLPEWFLKLSCVITYVIELPIPFLFFSPVTSLRVFAFWSQVLLQMSIIITGNYNFFNLLTITLCLSLLDDSFSLFSQTTYNRDKGAAKKKSVAWSGISVLSNIAFPAVVLGYIAYKTWELFRLRLTPDWTVNSKIAFTEKAFFQWLENIMPYTVYLGAGSLGLEILLSLVRSLILERGWLHKGMSTAGTVFFGLLAAFMFTISLVPHSYLDKKAYNDLPRYVKTWNSKVDPFQITSSYGLFRTMTGVGGRPEVIIEGHASNRSATDGWQPYEFLYKPGNVSESPPVVAPHQPRLDWQMWFAALGNYQNNPWFLNLIYRLLRNQPEVIELIGHNPFPDQPPQFIRATLYHYHYTSFKDCRGNDRCNWWKRERKAEYLPALAITDKPFVDYLKNAKLIQDERPKKPRMDSTTAKVVKWIRELVGQPEGFSYTVSVFSSAVLVMFFNRAVFR</sequence>
<feature type="transmembrane region" description="Helical" evidence="8">
    <location>
        <begin position="76"/>
        <end position="94"/>
    </location>
</feature>
<keyword evidence="4 8" id="KW-0256">Endoplasmic reticulum</keyword>
<evidence type="ECO:0000256" key="4">
    <source>
        <dbReference type="ARBA" id="ARBA00022824"/>
    </source>
</evidence>
<evidence type="ECO:0000259" key="10">
    <source>
        <dbReference type="Pfam" id="PF25179"/>
    </source>
</evidence>
<feature type="transmembrane region" description="Helical" evidence="8">
    <location>
        <begin position="101"/>
        <end position="122"/>
    </location>
</feature>
<keyword evidence="7" id="KW-0325">Glycoprotein</keyword>
<dbReference type="Pfam" id="PF06762">
    <property type="entry name" value="LMF1"/>
    <property type="match status" value="1"/>
</dbReference>
<dbReference type="InterPro" id="IPR057434">
    <property type="entry name" value="LMF1/2_N"/>
</dbReference>
<evidence type="ECO:0000313" key="11">
    <source>
        <dbReference type="EMBL" id="CAL1533703.1"/>
    </source>
</evidence>
<evidence type="ECO:0000313" key="12">
    <source>
        <dbReference type="Proteomes" id="UP001497497"/>
    </source>
</evidence>
<evidence type="ECO:0000256" key="7">
    <source>
        <dbReference type="ARBA" id="ARBA00023180"/>
    </source>
</evidence>